<keyword evidence="5" id="KW-0804">Transcription</keyword>
<evidence type="ECO:0000256" key="4">
    <source>
        <dbReference type="ARBA" id="ARBA00023125"/>
    </source>
</evidence>
<dbReference type="Pfam" id="PF03466">
    <property type="entry name" value="LysR_substrate"/>
    <property type="match status" value="1"/>
</dbReference>
<comment type="similarity">
    <text evidence="2">Belongs to the LysR transcriptional regulatory family.</text>
</comment>
<dbReference type="EMBL" id="CP016428">
    <property type="protein sequence ID" value="ANW04934.1"/>
    <property type="molecule type" value="Genomic_DNA"/>
</dbReference>
<dbReference type="GO" id="GO:0003700">
    <property type="term" value="F:DNA-binding transcription factor activity"/>
    <property type="evidence" value="ECO:0007669"/>
    <property type="project" value="InterPro"/>
</dbReference>
<dbReference type="Proteomes" id="UP000092839">
    <property type="component" value="Chromosome"/>
</dbReference>
<evidence type="ECO:0000313" key="9">
    <source>
        <dbReference type="Proteomes" id="UP000092839"/>
    </source>
</evidence>
<evidence type="ECO:0000259" key="7">
    <source>
        <dbReference type="PROSITE" id="PS50931"/>
    </source>
</evidence>
<evidence type="ECO:0000256" key="6">
    <source>
        <dbReference type="SAM" id="MobiDB-lite"/>
    </source>
</evidence>
<keyword evidence="3" id="KW-0805">Transcription regulation</keyword>
<dbReference type="InterPro" id="IPR000847">
    <property type="entry name" value="LysR_HTH_N"/>
</dbReference>
<dbReference type="InterPro" id="IPR036388">
    <property type="entry name" value="WH-like_DNA-bd_sf"/>
</dbReference>
<dbReference type="PANTHER" id="PTHR30537:SF80">
    <property type="entry name" value="TRANSCRIPTIONAL REGULATOR"/>
    <property type="match status" value="1"/>
</dbReference>
<dbReference type="RefSeq" id="WP_065732070.1">
    <property type="nucleotide sequence ID" value="NZ_CP016428.1"/>
</dbReference>
<dbReference type="KEGG" id="bic:LMTR13_37215"/>
<name>A0A1B1UQD3_9BRAD</name>
<dbReference type="PRINTS" id="PR00039">
    <property type="entry name" value="HTHLYSR"/>
</dbReference>
<dbReference type="InterPro" id="IPR058163">
    <property type="entry name" value="LysR-type_TF_proteobact-type"/>
</dbReference>
<protein>
    <submittedName>
        <fullName evidence="8">LysR family transcriptional regulator</fullName>
    </submittedName>
</protein>
<dbReference type="OrthoDB" id="9786526at2"/>
<organism evidence="8 9">
    <name type="scientific">Bradyrhizobium icense</name>
    <dbReference type="NCBI Taxonomy" id="1274631"/>
    <lineage>
        <taxon>Bacteria</taxon>
        <taxon>Pseudomonadati</taxon>
        <taxon>Pseudomonadota</taxon>
        <taxon>Alphaproteobacteria</taxon>
        <taxon>Hyphomicrobiales</taxon>
        <taxon>Nitrobacteraceae</taxon>
        <taxon>Bradyrhizobium</taxon>
    </lineage>
</organism>
<evidence type="ECO:0000313" key="8">
    <source>
        <dbReference type="EMBL" id="ANW04934.1"/>
    </source>
</evidence>
<evidence type="ECO:0000256" key="1">
    <source>
        <dbReference type="ARBA" id="ARBA00003502"/>
    </source>
</evidence>
<keyword evidence="4" id="KW-0238">DNA-binding</keyword>
<feature type="domain" description="HTH lysR-type" evidence="7">
    <location>
        <begin position="1"/>
        <end position="59"/>
    </location>
</feature>
<dbReference type="SUPFAM" id="SSF46785">
    <property type="entry name" value="Winged helix' DNA-binding domain"/>
    <property type="match status" value="1"/>
</dbReference>
<sequence>MDRIDCLRAFVRALEGGSFSAAAKELGIGQPAVSKRITALESEFGTQLFTRTTRRLRPTPEARRIYDLARQMLENFDMARASLNEASPRPTGTLRVSVPSSFGRRYMMPVIAEYVRDYPEIRVDVRFSERFVNLVEEGVELAIRIGNLQASTLVARRLGTVQRHLVATPTYLHGRPKPRTPEDLNAHQCIVYSRLAAAHEWTFESEHGRHVVSIDGPLLVDDADAMEEAVRHHLGIAILPDWNAADGIRSGQLEYVLPDYSIPALPLHAVYPEVNWMSPRARSFLDLLVKRADQFSPQQRRPPSGAKISRASRPSK</sequence>
<dbReference type="CDD" id="cd08422">
    <property type="entry name" value="PBP2_CrgA_like"/>
    <property type="match status" value="1"/>
</dbReference>
<dbReference type="Pfam" id="PF00126">
    <property type="entry name" value="HTH_1"/>
    <property type="match status" value="1"/>
</dbReference>
<dbReference type="SUPFAM" id="SSF53850">
    <property type="entry name" value="Periplasmic binding protein-like II"/>
    <property type="match status" value="1"/>
</dbReference>
<comment type="function">
    <text evidence="1">NodD regulates the expression of the nodABCFE genes which encode other nodulation proteins. NodD is also a negative regulator of its own expression. Binds flavonoids as inducers.</text>
</comment>
<keyword evidence="9" id="KW-1185">Reference proteome</keyword>
<dbReference type="STRING" id="1274631.LMTR13_37215"/>
<evidence type="ECO:0000256" key="5">
    <source>
        <dbReference type="ARBA" id="ARBA00023163"/>
    </source>
</evidence>
<gene>
    <name evidence="8" type="ORF">LMTR13_37215</name>
</gene>
<proteinExistence type="inferred from homology"/>
<reference evidence="8 9" key="1">
    <citation type="submission" date="2016-07" db="EMBL/GenBank/DDBJ databases">
        <title>Complete genome sequence of Bradyrhizobium icense LMTR 13T, a potential inoculant strain isolated from lima bean (Phaseolus lunatus) in Peru.</title>
        <authorList>
            <person name="Ormeno-Orrillo E."/>
            <person name="Duran D."/>
            <person name="Rogel M.A."/>
            <person name="Rey L."/>
            <person name="Imperial J."/>
            <person name="Ruiz-Argueso T."/>
            <person name="Martinez-Romero E."/>
        </authorList>
    </citation>
    <scope>NUCLEOTIDE SEQUENCE [LARGE SCALE GENOMIC DNA]</scope>
    <source>
        <strain evidence="8 9">LMTR 13</strain>
    </source>
</reference>
<evidence type="ECO:0000256" key="2">
    <source>
        <dbReference type="ARBA" id="ARBA00009437"/>
    </source>
</evidence>
<feature type="region of interest" description="Disordered" evidence="6">
    <location>
        <begin position="295"/>
        <end position="316"/>
    </location>
</feature>
<dbReference type="InterPro" id="IPR005119">
    <property type="entry name" value="LysR_subst-bd"/>
</dbReference>
<dbReference type="Gene3D" id="3.40.190.290">
    <property type="match status" value="1"/>
</dbReference>
<dbReference type="FunFam" id="1.10.10.10:FF:000001">
    <property type="entry name" value="LysR family transcriptional regulator"/>
    <property type="match status" value="1"/>
</dbReference>
<accession>A0A1B1UQD3</accession>
<dbReference type="PROSITE" id="PS50931">
    <property type="entry name" value="HTH_LYSR"/>
    <property type="match status" value="1"/>
</dbReference>
<dbReference type="PANTHER" id="PTHR30537">
    <property type="entry name" value="HTH-TYPE TRANSCRIPTIONAL REGULATOR"/>
    <property type="match status" value="1"/>
</dbReference>
<dbReference type="InterPro" id="IPR036390">
    <property type="entry name" value="WH_DNA-bd_sf"/>
</dbReference>
<dbReference type="Gene3D" id="1.10.10.10">
    <property type="entry name" value="Winged helix-like DNA-binding domain superfamily/Winged helix DNA-binding domain"/>
    <property type="match status" value="1"/>
</dbReference>
<dbReference type="GO" id="GO:0003677">
    <property type="term" value="F:DNA binding"/>
    <property type="evidence" value="ECO:0007669"/>
    <property type="project" value="UniProtKB-KW"/>
</dbReference>
<dbReference type="AlphaFoldDB" id="A0A1B1UQD3"/>
<evidence type="ECO:0000256" key="3">
    <source>
        <dbReference type="ARBA" id="ARBA00023015"/>
    </source>
</evidence>